<dbReference type="Proteomes" id="UP000564629">
    <property type="component" value="Unassembled WGS sequence"/>
</dbReference>
<evidence type="ECO:0000259" key="6">
    <source>
        <dbReference type="PROSITE" id="PS51755"/>
    </source>
</evidence>
<evidence type="ECO:0000256" key="1">
    <source>
        <dbReference type="ARBA" id="ARBA00022553"/>
    </source>
</evidence>
<dbReference type="Proteomes" id="UP000321723">
    <property type="component" value="Unassembled WGS sequence"/>
</dbReference>
<proteinExistence type="predicted"/>
<evidence type="ECO:0000256" key="4">
    <source>
        <dbReference type="ARBA" id="ARBA00023163"/>
    </source>
</evidence>
<dbReference type="RefSeq" id="WP_146839355.1">
    <property type="nucleotide sequence ID" value="NZ_BJVQ01000051.1"/>
</dbReference>
<feature type="domain" description="OmpR/PhoB-type" evidence="6">
    <location>
        <begin position="12"/>
        <end position="118"/>
    </location>
</feature>
<comment type="caution">
    <text evidence="7">The sequence shown here is derived from an EMBL/GenBank/DDBJ whole genome shotgun (WGS) entry which is preliminary data.</text>
</comment>
<protein>
    <submittedName>
        <fullName evidence="8">DNA-binding response OmpR family regulator</fullName>
    </submittedName>
</protein>
<organism evidence="7 9">
    <name type="scientific">Cellulomonas hominis</name>
    <dbReference type="NCBI Taxonomy" id="156981"/>
    <lineage>
        <taxon>Bacteria</taxon>
        <taxon>Bacillati</taxon>
        <taxon>Actinomycetota</taxon>
        <taxon>Actinomycetes</taxon>
        <taxon>Micrococcales</taxon>
        <taxon>Cellulomonadaceae</taxon>
        <taxon>Cellulomonas</taxon>
    </lineage>
</organism>
<dbReference type="InterPro" id="IPR039420">
    <property type="entry name" value="WalR-like"/>
</dbReference>
<keyword evidence="3 5" id="KW-0238">DNA-binding</keyword>
<dbReference type="InterPro" id="IPR001867">
    <property type="entry name" value="OmpR/PhoB-type_DNA-bd"/>
</dbReference>
<dbReference type="AlphaFoldDB" id="A0A511FHN8"/>
<dbReference type="Pfam" id="PF00486">
    <property type="entry name" value="Trans_reg_C"/>
    <property type="match status" value="1"/>
</dbReference>
<dbReference type="PANTHER" id="PTHR48111">
    <property type="entry name" value="REGULATOR OF RPOS"/>
    <property type="match status" value="1"/>
</dbReference>
<evidence type="ECO:0000256" key="3">
    <source>
        <dbReference type="ARBA" id="ARBA00023125"/>
    </source>
</evidence>
<reference evidence="8 10" key="2">
    <citation type="submission" date="2020-08" db="EMBL/GenBank/DDBJ databases">
        <title>Sequencing the genomes of 1000 actinobacteria strains.</title>
        <authorList>
            <person name="Klenk H.-P."/>
        </authorList>
    </citation>
    <scope>NUCLEOTIDE SEQUENCE [LARGE SCALE GENOMIC DNA]</scope>
    <source>
        <strain evidence="8 10">DSM 9581</strain>
    </source>
</reference>
<dbReference type="OrthoDB" id="3197131at2"/>
<dbReference type="SUPFAM" id="SSF46894">
    <property type="entry name" value="C-terminal effector domain of the bipartite response regulators"/>
    <property type="match status" value="1"/>
</dbReference>
<keyword evidence="1" id="KW-0597">Phosphoprotein</keyword>
<dbReference type="Gene3D" id="1.10.10.10">
    <property type="entry name" value="Winged helix-like DNA-binding domain superfamily/Winged helix DNA-binding domain"/>
    <property type="match status" value="1"/>
</dbReference>
<dbReference type="GO" id="GO:0032993">
    <property type="term" value="C:protein-DNA complex"/>
    <property type="evidence" value="ECO:0007669"/>
    <property type="project" value="TreeGrafter"/>
</dbReference>
<evidence type="ECO:0000313" key="8">
    <source>
        <dbReference type="EMBL" id="MBB5472819.1"/>
    </source>
</evidence>
<keyword evidence="4" id="KW-0804">Transcription</keyword>
<evidence type="ECO:0000256" key="2">
    <source>
        <dbReference type="ARBA" id="ARBA00023015"/>
    </source>
</evidence>
<dbReference type="EMBL" id="JACHDN010000001">
    <property type="protein sequence ID" value="MBB5472819.1"/>
    <property type="molecule type" value="Genomic_DNA"/>
</dbReference>
<name>A0A511FHN8_9CELL</name>
<feature type="DNA-binding region" description="OmpR/PhoB-type" evidence="5">
    <location>
        <begin position="12"/>
        <end position="118"/>
    </location>
</feature>
<reference evidence="7 9" key="1">
    <citation type="submission" date="2019-07" db="EMBL/GenBank/DDBJ databases">
        <title>Whole genome shotgun sequence of Cellulomonas hominis NBRC 16055.</title>
        <authorList>
            <person name="Hosoyama A."/>
            <person name="Uohara A."/>
            <person name="Ohji S."/>
            <person name="Ichikawa N."/>
        </authorList>
    </citation>
    <scope>NUCLEOTIDE SEQUENCE [LARGE SCALE GENOMIC DNA]</scope>
    <source>
        <strain evidence="7 9">NBRC 16055</strain>
    </source>
</reference>
<dbReference type="PROSITE" id="PS51755">
    <property type="entry name" value="OMPR_PHOB"/>
    <property type="match status" value="1"/>
</dbReference>
<keyword evidence="9" id="KW-1185">Reference proteome</keyword>
<dbReference type="GO" id="GO:0000156">
    <property type="term" value="F:phosphorelay response regulator activity"/>
    <property type="evidence" value="ECO:0007669"/>
    <property type="project" value="TreeGrafter"/>
</dbReference>
<dbReference type="InterPro" id="IPR036388">
    <property type="entry name" value="WH-like_DNA-bd_sf"/>
</dbReference>
<dbReference type="EMBL" id="BJVQ01000051">
    <property type="protein sequence ID" value="GEL47867.1"/>
    <property type="molecule type" value="Genomic_DNA"/>
</dbReference>
<dbReference type="CDD" id="cd00383">
    <property type="entry name" value="trans_reg_C"/>
    <property type="match status" value="1"/>
</dbReference>
<evidence type="ECO:0000256" key="5">
    <source>
        <dbReference type="PROSITE-ProRule" id="PRU01091"/>
    </source>
</evidence>
<accession>A0A511FHN8</accession>
<gene>
    <name evidence="7" type="ORF">CHO01_29830</name>
    <name evidence="8" type="ORF">HNR08_001555</name>
</gene>
<dbReference type="InterPro" id="IPR016032">
    <property type="entry name" value="Sig_transdc_resp-reg_C-effctor"/>
</dbReference>
<sequence>MVIPDPLRPDDDRVLRRGDLVVEVPARCVRVAGRQVPLTRSEFEILVALAERAGQPVSKDELVHAVAVHGPHAVPVPTDADRRSIEVHMANLRRKLADGTGDRGAISTVRGLGYRLEPEVRASGEDDGDSAAPPA</sequence>
<evidence type="ECO:0000313" key="9">
    <source>
        <dbReference type="Proteomes" id="UP000321723"/>
    </source>
</evidence>
<evidence type="ECO:0000313" key="10">
    <source>
        <dbReference type="Proteomes" id="UP000564629"/>
    </source>
</evidence>
<dbReference type="GO" id="GO:0006355">
    <property type="term" value="P:regulation of DNA-templated transcription"/>
    <property type="evidence" value="ECO:0007669"/>
    <property type="project" value="InterPro"/>
</dbReference>
<dbReference type="GO" id="GO:0005829">
    <property type="term" value="C:cytosol"/>
    <property type="evidence" value="ECO:0007669"/>
    <property type="project" value="TreeGrafter"/>
</dbReference>
<dbReference type="SMART" id="SM00862">
    <property type="entry name" value="Trans_reg_C"/>
    <property type="match status" value="1"/>
</dbReference>
<keyword evidence="2" id="KW-0805">Transcription regulation</keyword>
<dbReference type="PANTHER" id="PTHR48111:SF4">
    <property type="entry name" value="DNA-BINDING DUAL TRANSCRIPTIONAL REGULATOR OMPR"/>
    <property type="match status" value="1"/>
</dbReference>
<evidence type="ECO:0000313" key="7">
    <source>
        <dbReference type="EMBL" id="GEL47867.1"/>
    </source>
</evidence>
<dbReference type="GO" id="GO:0000976">
    <property type="term" value="F:transcription cis-regulatory region binding"/>
    <property type="evidence" value="ECO:0007669"/>
    <property type="project" value="TreeGrafter"/>
</dbReference>